<dbReference type="RefSeq" id="WP_273692198.1">
    <property type="nucleotide sequence ID" value="NZ_CP117414.1"/>
</dbReference>
<evidence type="ECO:0000313" key="3">
    <source>
        <dbReference type="Proteomes" id="UP001220395"/>
    </source>
</evidence>
<reference evidence="2 3" key="1">
    <citation type="submission" date="2023-02" db="EMBL/GenBank/DDBJ databases">
        <title>Genome sequence of Sphingomonas naphthae.</title>
        <authorList>
            <person name="Kim S."/>
            <person name="Heo J."/>
            <person name="Kwon S.-W."/>
        </authorList>
    </citation>
    <scope>NUCLEOTIDE SEQUENCE [LARGE SCALE GENOMIC DNA]</scope>
    <source>
        <strain evidence="2 3">KACC 18716</strain>
        <plasmid evidence="2 3">unnamed3</plasmid>
    </source>
</reference>
<evidence type="ECO:0000256" key="1">
    <source>
        <dbReference type="SAM" id="Phobius"/>
    </source>
</evidence>
<keyword evidence="3" id="KW-1185">Reference proteome</keyword>
<sequence length="131" mass="13457">MTNTEPRPAPSLGDIAGGLAGDVQDLVRGELALARAEFDQKLHGLLGGAVSLVGGALVAFAGLVVLLEGGAAVLARWIPAWAALLIVGLVIVLVGGLIARAGLTRLSLKNLTPDRTTANLKKDGRILKEHL</sequence>
<name>A0ABY7TTB1_9SPHN</name>
<evidence type="ECO:0000313" key="2">
    <source>
        <dbReference type="EMBL" id="WCT75851.1"/>
    </source>
</evidence>
<dbReference type="InterPro" id="IPR009937">
    <property type="entry name" value="Phage_holin_3_6"/>
</dbReference>
<keyword evidence="2" id="KW-0614">Plasmid</keyword>
<dbReference type="Proteomes" id="UP001220395">
    <property type="component" value="Plasmid unnamed3"/>
</dbReference>
<keyword evidence="1" id="KW-1133">Transmembrane helix</keyword>
<feature type="transmembrane region" description="Helical" evidence="1">
    <location>
        <begin position="45"/>
        <end position="66"/>
    </location>
</feature>
<dbReference type="EMBL" id="CP117414">
    <property type="protein sequence ID" value="WCT75851.1"/>
    <property type="molecule type" value="Genomic_DNA"/>
</dbReference>
<geneLocation type="plasmid" evidence="2 3">
    <name>unnamed3</name>
</geneLocation>
<keyword evidence="1" id="KW-0472">Membrane</keyword>
<organism evidence="2 3">
    <name type="scientific">Sphingomonas naphthae</name>
    <dbReference type="NCBI Taxonomy" id="1813468"/>
    <lineage>
        <taxon>Bacteria</taxon>
        <taxon>Pseudomonadati</taxon>
        <taxon>Pseudomonadota</taxon>
        <taxon>Alphaproteobacteria</taxon>
        <taxon>Sphingomonadales</taxon>
        <taxon>Sphingomonadaceae</taxon>
        <taxon>Sphingomonas</taxon>
    </lineage>
</organism>
<gene>
    <name evidence="2" type="ORF">PQ455_20720</name>
</gene>
<keyword evidence="1" id="KW-0812">Transmembrane</keyword>
<feature type="transmembrane region" description="Helical" evidence="1">
    <location>
        <begin position="78"/>
        <end position="99"/>
    </location>
</feature>
<dbReference type="Pfam" id="PF07332">
    <property type="entry name" value="Phage_holin_3_6"/>
    <property type="match status" value="1"/>
</dbReference>
<protein>
    <submittedName>
        <fullName evidence="2">Phage holin family protein</fullName>
    </submittedName>
</protein>
<accession>A0ABY7TTB1</accession>
<proteinExistence type="predicted"/>